<feature type="non-terminal residue" evidence="3">
    <location>
        <position position="1"/>
    </location>
</feature>
<gene>
    <name evidence="3" type="ORF">g.48394</name>
</gene>
<comment type="similarity">
    <text evidence="1">Belongs to the FAM122 family.</text>
</comment>
<reference evidence="3" key="1">
    <citation type="submission" date="2015-11" db="EMBL/GenBank/DDBJ databases">
        <title>De novo transcriptome assembly of four potential Pierce s Disease insect vectors from Arizona vineyards.</title>
        <authorList>
            <person name="Tassone E.E."/>
        </authorList>
    </citation>
    <scope>NUCLEOTIDE SEQUENCE</scope>
</reference>
<proteinExistence type="inferred from homology"/>
<feature type="region of interest" description="Disordered" evidence="2">
    <location>
        <begin position="1"/>
        <end position="26"/>
    </location>
</feature>
<organism evidence="3">
    <name type="scientific">Cuerna arida</name>
    <dbReference type="NCBI Taxonomy" id="1464854"/>
    <lineage>
        <taxon>Eukaryota</taxon>
        <taxon>Metazoa</taxon>
        <taxon>Ecdysozoa</taxon>
        <taxon>Arthropoda</taxon>
        <taxon>Hexapoda</taxon>
        <taxon>Insecta</taxon>
        <taxon>Pterygota</taxon>
        <taxon>Neoptera</taxon>
        <taxon>Paraneoptera</taxon>
        <taxon>Hemiptera</taxon>
        <taxon>Auchenorrhyncha</taxon>
        <taxon>Membracoidea</taxon>
        <taxon>Cicadellidae</taxon>
        <taxon>Cicadellinae</taxon>
        <taxon>Proconiini</taxon>
        <taxon>Cuerna</taxon>
    </lineage>
</organism>
<feature type="compositionally biased region" description="Polar residues" evidence="2">
    <location>
        <begin position="9"/>
        <end position="26"/>
    </location>
</feature>
<dbReference type="AlphaFoldDB" id="A0A1B6F676"/>
<feature type="non-terminal residue" evidence="3">
    <location>
        <position position="129"/>
    </location>
</feature>
<dbReference type="PANTHER" id="PTHR22227:SF6">
    <property type="entry name" value="FAMILY WITH SEQUENCE SIMILARITY 122B ISOFORM X1"/>
    <property type="match status" value="1"/>
</dbReference>
<dbReference type="InterPro" id="IPR026716">
    <property type="entry name" value="PBIR1/2/3"/>
</dbReference>
<evidence type="ECO:0000256" key="1">
    <source>
        <dbReference type="ARBA" id="ARBA00006725"/>
    </source>
</evidence>
<feature type="compositionally biased region" description="Low complexity" evidence="2">
    <location>
        <begin position="98"/>
        <end position="113"/>
    </location>
</feature>
<sequence>NIKPYMIPTSKQRSLSESHSPVTSNRVNQLKQEEILDNVEKREQDREREIHSTLKMSQSYEDLVTLIENVKPLKVPTKSTFPQVFESLTLNVSSPQNTSLSVSLSPSSVSMSPSPTPSPSRALYQPSPS</sequence>
<evidence type="ECO:0000256" key="2">
    <source>
        <dbReference type="SAM" id="MobiDB-lite"/>
    </source>
</evidence>
<evidence type="ECO:0000313" key="3">
    <source>
        <dbReference type="EMBL" id="JAS45752.1"/>
    </source>
</evidence>
<feature type="region of interest" description="Disordered" evidence="2">
    <location>
        <begin position="92"/>
        <end position="129"/>
    </location>
</feature>
<name>A0A1B6F676_9HEMI</name>
<accession>A0A1B6F676</accession>
<dbReference type="PANTHER" id="PTHR22227">
    <property type="entry name" value="FAMILY WITH SEQUENCE SIMILARITY 122B ISOFORM X1"/>
    <property type="match status" value="1"/>
</dbReference>
<protein>
    <submittedName>
        <fullName evidence="3">Uncharacterized protein</fullName>
    </submittedName>
</protein>
<dbReference type="GO" id="GO:0004865">
    <property type="term" value="F:protein serine/threonine phosphatase inhibitor activity"/>
    <property type="evidence" value="ECO:0007669"/>
    <property type="project" value="InterPro"/>
</dbReference>
<dbReference type="EMBL" id="GECZ01024017">
    <property type="protein sequence ID" value="JAS45752.1"/>
    <property type="molecule type" value="Transcribed_RNA"/>
</dbReference>